<dbReference type="RefSeq" id="WP_143096133.1">
    <property type="nucleotide sequence ID" value="NZ_FOXA01000006.1"/>
</dbReference>
<dbReference type="Proteomes" id="UP000199356">
    <property type="component" value="Unassembled WGS sequence"/>
</dbReference>
<keyword evidence="1 2" id="KW-0597">Phosphoprotein</keyword>
<dbReference type="SMART" id="SM00448">
    <property type="entry name" value="REC"/>
    <property type="match status" value="1"/>
</dbReference>
<feature type="domain" description="Response regulatory" evidence="3">
    <location>
        <begin position="9"/>
        <end position="128"/>
    </location>
</feature>
<dbReference type="STRING" id="441119.SAMN04488047_106104"/>
<dbReference type="PROSITE" id="PS50110">
    <property type="entry name" value="RESPONSE_REGULATORY"/>
    <property type="match status" value="1"/>
</dbReference>
<sequence length="340" mass="37731">MANEDFEMRVLAVDDDPFILQVLQLALTAMGCKEVTTAESAEDALHKIREAAVPFDCLLLDIQMPQVDGIELCGAVRRLPQYKRCPIIMLTAMSEREYIDRAFAAGATDYMTKPFETLELNARLQMALRLNREIRSKQEVEKALAAYVGEKDLEPAVDIEDALSFEDMPGHLDLDAFRNYVGQLRVRDLVFGGLAALKIVEVGAIFSRMKSRDYLNFLADIGDAISETLPWEDCRFSYAGGGYFLILAVNGARPVFENGLSDAIQGALDDMDLRYRDGERIMPMVVMSDVKSRSILSAAGSEALIEAAVKDVELKIAGQTRVRIVPASAARIKPALRVYH</sequence>
<protein>
    <submittedName>
        <fullName evidence="4">Response regulator receiver domain-containing protein</fullName>
    </submittedName>
</protein>
<dbReference type="InterPro" id="IPR050595">
    <property type="entry name" value="Bact_response_regulator"/>
</dbReference>
<feature type="modified residue" description="4-aspartylphosphate" evidence="2">
    <location>
        <position position="61"/>
    </location>
</feature>
<evidence type="ECO:0000313" key="5">
    <source>
        <dbReference type="Proteomes" id="UP000199356"/>
    </source>
</evidence>
<proteinExistence type="predicted"/>
<dbReference type="InterPro" id="IPR011006">
    <property type="entry name" value="CheY-like_superfamily"/>
</dbReference>
<dbReference type="AlphaFoldDB" id="A0A1I5Q7I1"/>
<evidence type="ECO:0000313" key="4">
    <source>
        <dbReference type="EMBL" id="SFP42243.1"/>
    </source>
</evidence>
<dbReference type="EMBL" id="FOXA01000006">
    <property type="protein sequence ID" value="SFP42243.1"/>
    <property type="molecule type" value="Genomic_DNA"/>
</dbReference>
<evidence type="ECO:0000259" key="3">
    <source>
        <dbReference type="PROSITE" id="PS50110"/>
    </source>
</evidence>
<dbReference type="Pfam" id="PF00072">
    <property type="entry name" value="Response_reg"/>
    <property type="match status" value="1"/>
</dbReference>
<gene>
    <name evidence="4" type="ORF">SAMN04488047_106104</name>
</gene>
<dbReference type="CDD" id="cd17574">
    <property type="entry name" value="REC_OmpR"/>
    <property type="match status" value="1"/>
</dbReference>
<dbReference type="SUPFAM" id="SSF52172">
    <property type="entry name" value="CheY-like"/>
    <property type="match status" value="1"/>
</dbReference>
<keyword evidence="5" id="KW-1185">Reference proteome</keyword>
<dbReference type="GO" id="GO:0000160">
    <property type="term" value="P:phosphorelay signal transduction system"/>
    <property type="evidence" value="ECO:0007669"/>
    <property type="project" value="InterPro"/>
</dbReference>
<evidence type="ECO:0000256" key="2">
    <source>
        <dbReference type="PROSITE-ProRule" id="PRU00169"/>
    </source>
</evidence>
<evidence type="ECO:0000256" key="1">
    <source>
        <dbReference type="ARBA" id="ARBA00022553"/>
    </source>
</evidence>
<dbReference type="InterPro" id="IPR001789">
    <property type="entry name" value="Sig_transdc_resp-reg_receiver"/>
</dbReference>
<reference evidence="4 5" key="1">
    <citation type="submission" date="2016-10" db="EMBL/GenBank/DDBJ databases">
        <authorList>
            <person name="de Groot N.N."/>
        </authorList>
    </citation>
    <scope>NUCLEOTIDE SEQUENCE [LARGE SCALE GENOMIC DNA]</scope>
    <source>
        <strain evidence="4 5">DSM 19547</strain>
    </source>
</reference>
<dbReference type="OrthoDB" id="7326651at2"/>
<dbReference type="Gene3D" id="3.40.50.2300">
    <property type="match status" value="1"/>
</dbReference>
<accession>A0A1I5Q7I1</accession>
<name>A0A1I5Q7I1_9RHOB</name>
<dbReference type="PANTHER" id="PTHR44591">
    <property type="entry name" value="STRESS RESPONSE REGULATOR PROTEIN 1"/>
    <property type="match status" value="1"/>
</dbReference>
<organism evidence="4 5">
    <name type="scientific">Tranquillimonas alkanivorans</name>
    <dbReference type="NCBI Taxonomy" id="441119"/>
    <lineage>
        <taxon>Bacteria</taxon>
        <taxon>Pseudomonadati</taxon>
        <taxon>Pseudomonadota</taxon>
        <taxon>Alphaproteobacteria</taxon>
        <taxon>Rhodobacterales</taxon>
        <taxon>Roseobacteraceae</taxon>
        <taxon>Tranquillimonas</taxon>
    </lineage>
</organism>
<dbReference type="PANTHER" id="PTHR44591:SF3">
    <property type="entry name" value="RESPONSE REGULATORY DOMAIN-CONTAINING PROTEIN"/>
    <property type="match status" value="1"/>
</dbReference>